<dbReference type="SMART" id="SM00028">
    <property type="entry name" value="TPR"/>
    <property type="match status" value="3"/>
</dbReference>
<evidence type="ECO:0000256" key="1">
    <source>
        <dbReference type="ARBA" id="ARBA00022737"/>
    </source>
</evidence>
<dbReference type="PROSITE" id="PS50005">
    <property type="entry name" value="TPR"/>
    <property type="match status" value="1"/>
</dbReference>
<feature type="domain" description="RNA-polymerase II-associated protein 3-like C-terminal" evidence="7">
    <location>
        <begin position="437"/>
        <end position="521"/>
    </location>
</feature>
<dbReference type="PANTHER" id="PTHR46423">
    <property type="entry name" value="RNA POLYMERASE II-ASSOCIATED PROTEIN 3"/>
    <property type="match status" value="1"/>
</dbReference>
<feature type="region of interest" description="Disordered" evidence="6">
    <location>
        <begin position="316"/>
        <end position="336"/>
    </location>
</feature>
<keyword evidence="1" id="KW-0677">Repeat</keyword>
<evidence type="ECO:0000256" key="2">
    <source>
        <dbReference type="ARBA" id="ARBA00022803"/>
    </source>
</evidence>
<feature type="region of interest" description="Disordered" evidence="6">
    <location>
        <begin position="37"/>
        <end position="108"/>
    </location>
</feature>
<evidence type="ECO:0000256" key="3">
    <source>
        <dbReference type="ARBA" id="ARBA00038275"/>
    </source>
</evidence>
<dbReference type="InterPro" id="IPR051966">
    <property type="entry name" value="RPAP3"/>
</dbReference>
<feature type="repeat" description="TPR" evidence="5">
    <location>
        <begin position="161"/>
        <end position="194"/>
    </location>
</feature>
<sequence>MDSGGQSSLLLQKSIKDNTEELHDFLADLKSWEREMKEMDQRLASQSSSKDKRSGGEGPIAHPVRSRSHQGPAKSILKQTENNKQVEDNKQMESNKQMITSNNNKKKAKRLPCDYAAWDKFDVDKALESSSSSEEEVEHKQPSSKATPPIHVPPANKKERATALKEEGNKLYSKGRLEDAVAKYTQGMALDPTNPLLPANRAMAYIKLKKYTAAEADCNRCLKLDCDYIKGYLRRATARLNLGKEELARRDCLKVLEMEPGNKEAKRELEKLRGISSSQEENRTSTEQLLKNSRLGKEEKIVQNPPEVVREGVAVGKGNEQSEGLQVTSHKRKGNGKKMKIVEVNSSQEDKVPPKANQILPIVKPPHLRSKKPLRRIPVKDIGTWEDMNKRPVVEAKVAESSGVGDGQQDKDKGGKVVSPPKTSVLVSSKPFVPSVPKTSHQFSQDWHRLSNQAEAACEYIKMIPPAFFRTVDLETSTLVEVAEVLAREGVSPSLAAEHLSALSVSHGFSINLMFLEADQKQVFLNLTSKCQQVEGHRTKMEELKAAIQSS</sequence>
<dbReference type="SUPFAM" id="SSF48452">
    <property type="entry name" value="TPR-like"/>
    <property type="match status" value="1"/>
</dbReference>
<feature type="compositionally biased region" description="Polar residues" evidence="6">
    <location>
        <begin position="319"/>
        <end position="328"/>
    </location>
</feature>
<evidence type="ECO:0000256" key="5">
    <source>
        <dbReference type="PROSITE-ProRule" id="PRU00339"/>
    </source>
</evidence>
<evidence type="ECO:0000256" key="4">
    <source>
        <dbReference type="ARBA" id="ARBA00040133"/>
    </source>
</evidence>
<feature type="region of interest" description="Disordered" evidence="6">
    <location>
        <begin position="272"/>
        <end position="304"/>
    </location>
</feature>
<keyword evidence="2 5" id="KW-0802">TPR repeat</keyword>
<proteinExistence type="inferred from homology"/>
<feature type="compositionally biased region" description="Polar residues" evidence="6">
    <location>
        <begin position="94"/>
        <end position="103"/>
    </location>
</feature>
<comment type="similarity">
    <text evidence="3">Belongs to the RPAP3 family.</text>
</comment>
<feature type="region of interest" description="Disordered" evidence="6">
    <location>
        <begin position="129"/>
        <end position="162"/>
    </location>
</feature>
<organism evidence="8">
    <name type="scientific">Scylla olivacea</name>
    <name type="common">Orange mud crab</name>
    <name type="synonym">Cancer olivacea</name>
    <dbReference type="NCBI Taxonomy" id="85551"/>
    <lineage>
        <taxon>Eukaryota</taxon>
        <taxon>Metazoa</taxon>
        <taxon>Ecdysozoa</taxon>
        <taxon>Arthropoda</taxon>
        <taxon>Crustacea</taxon>
        <taxon>Multicrustacea</taxon>
        <taxon>Malacostraca</taxon>
        <taxon>Eumalacostraca</taxon>
        <taxon>Eucarida</taxon>
        <taxon>Decapoda</taxon>
        <taxon>Pleocyemata</taxon>
        <taxon>Brachyura</taxon>
        <taxon>Eubrachyura</taxon>
        <taxon>Portunoidea</taxon>
        <taxon>Portunidae</taxon>
        <taxon>Portuninae</taxon>
        <taxon>Scylla</taxon>
    </lineage>
</organism>
<evidence type="ECO:0000259" key="7">
    <source>
        <dbReference type="Pfam" id="PF13877"/>
    </source>
</evidence>
<dbReference type="EMBL" id="GDRN01072037">
    <property type="protein sequence ID" value="JAI63604.1"/>
    <property type="molecule type" value="Transcribed_RNA"/>
</dbReference>
<dbReference type="Gene3D" id="1.25.40.10">
    <property type="entry name" value="Tetratricopeptide repeat domain"/>
    <property type="match status" value="1"/>
</dbReference>
<name>A0A0P4WBG9_SCYOL</name>
<feature type="compositionally biased region" description="Polar residues" evidence="6">
    <location>
        <begin position="275"/>
        <end position="291"/>
    </location>
</feature>
<dbReference type="GO" id="GO:0101031">
    <property type="term" value="C:protein folding chaperone complex"/>
    <property type="evidence" value="ECO:0007669"/>
    <property type="project" value="TreeGrafter"/>
</dbReference>
<protein>
    <recommendedName>
        <fullName evidence="4">RNA polymerase II-associated protein 3</fullName>
    </recommendedName>
</protein>
<reference evidence="8" key="1">
    <citation type="submission" date="2015-09" db="EMBL/GenBank/DDBJ databases">
        <title>Scylla olivacea transcriptome.</title>
        <authorList>
            <person name="Ikhwanuddin M."/>
        </authorList>
    </citation>
    <scope>NUCLEOTIDE SEQUENCE</scope>
</reference>
<dbReference type="AlphaFoldDB" id="A0A0P4WBG9"/>
<feature type="compositionally biased region" description="Basic and acidic residues" evidence="6">
    <location>
        <begin position="84"/>
        <end position="93"/>
    </location>
</feature>
<evidence type="ECO:0000313" key="8">
    <source>
        <dbReference type="EMBL" id="JAI63604.1"/>
    </source>
</evidence>
<dbReference type="InterPro" id="IPR019734">
    <property type="entry name" value="TPR_rpt"/>
</dbReference>
<dbReference type="Pfam" id="PF13877">
    <property type="entry name" value="RPAP3_C"/>
    <property type="match status" value="1"/>
</dbReference>
<dbReference type="Pfam" id="PF13414">
    <property type="entry name" value="TPR_11"/>
    <property type="match status" value="1"/>
</dbReference>
<feature type="region of interest" description="Disordered" evidence="6">
    <location>
        <begin position="396"/>
        <end position="422"/>
    </location>
</feature>
<accession>A0A0P4WBG9</accession>
<dbReference type="InterPro" id="IPR025986">
    <property type="entry name" value="RPAP3-like_C"/>
</dbReference>
<evidence type="ECO:0000256" key="6">
    <source>
        <dbReference type="SAM" id="MobiDB-lite"/>
    </source>
</evidence>
<dbReference type="InterPro" id="IPR011990">
    <property type="entry name" value="TPR-like_helical_dom_sf"/>
</dbReference>
<dbReference type="PANTHER" id="PTHR46423:SF1">
    <property type="entry name" value="RNA POLYMERASE II-ASSOCIATED PROTEIN 3"/>
    <property type="match status" value="1"/>
</dbReference>